<dbReference type="Pfam" id="PF00293">
    <property type="entry name" value="NUDIX"/>
    <property type="match status" value="1"/>
</dbReference>
<accession>A0ABU4FI62</accession>
<evidence type="ECO:0000313" key="4">
    <source>
        <dbReference type="Proteomes" id="UP001187346"/>
    </source>
</evidence>
<evidence type="ECO:0000259" key="2">
    <source>
        <dbReference type="PROSITE" id="PS51462"/>
    </source>
</evidence>
<keyword evidence="1" id="KW-0378">Hydrolase</keyword>
<name>A0ABU4FI62_9ACTN</name>
<evidence type="ECO:0000256" key="1">
    <source>
        <dbReference type="ARBA" id="ARBA00022801"/>
    </source>
</evidence>
<comment type="caution">
    <text evidence="3">The sequence shown here is derived from an EMBL/GenBank/DDBJ whole genome shotgun (WGS) entry which is preliminary data.</text>
</comment>
<dbReference type="InterPro" id="IPR020476">
    <property type="entry name" value="Nudix_hydrolase"/>
</dbReference>
<evidence type="ECO:0000313" key="3">
    <source>
        <dbReference type="EMBL" id="MDV7218930.1"/>
    </source>
</evidence>
<dbReference type="SUPFAM" id="SSF55811">
    <property type="entry name" value="Nudix"/>
    <property type="match status" value="1"/>
</dbReference>
<dbReference type="EMBL" id="JAWMAJ010000079">
    <property type="protein sequence ID" value="MDV7218930.1"/>
    <property type="molecule type" value="Genomic_DNA"/>
</dbReference>
<dbReference type="Gene3D" id="3.90.79.10">
    <property type="entry name" value="Nucleoside Triphosphate Pyrophosphohydrolase"/>
    <property type="match status" value="1"/>
</dbReference>
<dbReference type="Proteomes" id="UP001187346">
    <property type="component" value="Unassembled WGS sequence"/>
</dbReference>
<keyword evidence="4" id="KW-1185">Reference proteome</keyword>
<proteinExistence type="predicted"/>
<dbReference type="InterPro" id="IPR000086">
    <property type="entry name" value="NUDIX_hydrolase_dom"/>
</dbReference>
<dbReference type="RefSeq" id="WP_019060153.1">
    <property type="nucleotide sequence ID" value="NZ_JAWMAJ010000079.1"/>
</dbReference>
<dbReference type="PRINTS" id="PR00502">
    <property type="entry name" value="NUDIXFAMILY"/>
</dbReference>
<reference evidence="3 4" key="1">
    <citation type="submission" date="2023-10" db="EMBL/GenBank/DDBJ databases">
        <title>Characterization of rhizosphere-enriched actinobacteria from wheat plants lab-grown on chernevaya soil.</title>
        <authorList>
            <person name="Tikhonova E.N."/>
            <person name="Konopkin A."/>
            <person name="Kravchenko I.K."/>
        </authorList>
    </citation>
    <scope>NUCLEOTIDE SEQUENCE [LARGE SCALE GENOMIC DNA]</scope>
    <source>
        <strain evidence="3 4">RR29</strain>
    </source>
</reference>
<sequence length="256" mass="28007">MIEQSARGSGGELLDVQRLRLVETAAPRLTPEERQAMNEAWDGLVRVNPSFFDGPVLVCAGTRREGPDDLTVSWVRTTYRHFALRRVPFSTSWLPSFFVSVLQPADDGRLLVGRMSNSTAAPGRWQLPGGSLEPPEGDEPLDMRALRRHAARELIEETGIDASPEDLTFWNVTRAGNGSIGVLFRAPSLPEAGLRERYEAMAAAEKAQGREPELDNIALIHSTAQLPLLVGPHADYLEPIVTRYEKLAGGGTGVSI</sequence>
<dbReference type="PROSITE" id="PS51462">
    <property type="entry name" value="NUDIX"/>
    <property type="match status" value="1"/>
</dbReference>
<gene>
    <name evidence="3" type="ORF">R5A26_23555</name>
</gene>
<feature type="domain" description="Nudix hydrolase" evidence="2">
    <location>
        <begin position="92"/>
        <end position="242"/>
    </location>
</feature>
<dbReference type="InterPro" id="IPR015797">
    <property type="entry name" value="NUDIX_hydrolase-like_dom_sf"/>
</dbReference>
<protein>
    <submittedName>
        <fullName evidence="3">NUDIX domain-containing protein</fullName>
    </submittedName>
</protein>
<organism evidence="3 4">
    <name type="scientific">Streptomyces prunicolor</name>
    <dbReference type="NCBI Taxonomy" id="67348"/>
    <lineage>
        <taxon>Bacteria</taxon>
        <taxon>Bacillati</taxon>
        <taxon>Actinomycetota</taxon>
        <taxon>Actinomycetes</taxon>
        <taxon>Kitasatosporales</taxon>
        <taxon>Streptomycetaceae</taxon>
        <taxon>Streptomyces</taxon>
    </lineage>
</organism>